<keyword evidence="3" id="KW-1185">Reference proteome</keyword>
<dbReference type="RefSeq" id="WP_220587685.1">
    <property type="nucleotide sequence ID" value="NZ_RKLQ01000001.1"/>
</dbReference>
<evidence type="ECO:0000313" key="3">
    <source>
        <dbReference type="Proteomes" id="UP000783863"/>
    </source>
</evidence>
<feature type="transmembrane region" description="Helical" evidence="1">
    <location>
        <begin position="511"/>
        <end position="530"/>
    </location>
</feature>
<feature type="transmembrane region" description="Helical" evidence="1">
    <location>
        <begin position="464"/>
        <end position="491"/>
    </location>
</feature>
<feature type="transmembrane region" description="Helical" evidence="1">
    <location>
        <begin position="60"/>
        <end position="81"/>
    </location>
</feature>
<keyword evidence="1" id="KW-0472">Membrane</keyword>
<evidence type="ECO:0000313" key="2">
    <source>
        <dbReference type="EMBL" id="MBX0303481.1"/>
    </source>
</evidence>
<dbReference type="Proteomes" id="UP000783863">
    <property type="component" value="Unassembled WGS sequence"/>
</dbReference>
<accession>A0A8J7YHL1</accession>
<protein>
    <submittedName>
        <fullName evidence="2">Secretion system protein</fullName>
    </submittedName>
</protein>
<dbReference type="AlphaFoldDB" id="A0A8J7YHL1"/>
<reference evidence="2" key="1">
    <citation type="submission" date="2021-06" db="EMBL/GenBank/DDBJ databases">
        <title>Halomicroarcula sp. F24A a new haloarchaeum isolated from saline soil.</title>
        <authorList>
            <person name="Duran-Viseras A."/>
            <person name="Sanchez-Porro C."/>
            <person name="Ventosa A."/>
        </authorList>
    </citation>
    <scope>NUCLEOTIDE SEQUENCE</scope>
    <source>
        <strain evidence="2">F24A</strain>
    </source>
</reference>
<proteinExistence type="predicted"/>
<name>A0A8J7YHL1_9EURY</name>
<comment type="caution">
    <text evidence="2">The sequence shown here is derived from an EMBL/GenBank/DDBJ whole genome shotgun (WGS) entry which is preliminary data.</text>
</comment>
<feature type="transmembrane region" description="Helical" evidence="1">
    <location>
        <begin position="218"/>
        <end position="240"/>
    </location>
</feature>
<feature type="transmembrane region" description="Helical" evidence="1">
    <location>
        <begin position="291"/>
        <end position="312"/>
    </location>
</feature>
<evidence type="ECO:0000256" key="1">
    <source>
        <dbReference type="SAM" id="Phobius"/>
    </source>
</evidence>
<sequence>MGTLASLVLALAAMYPDDVDVSDELVEAIAFIEPAYTAEELVRAGYVAGVLAFFLPLPLVYTPVPLVAVLVICVVVSFLVMHGVHTAPHLLASLRRTRALGETPDLIGRAVLRMHIQPATENAVRFAAETGDGPLAASLESHIDRSIGTPDSGLISFAEDWSEDFPALQRSSHLLSAAQEAPDGERDRTLDRAMAAVLNGTREQMAEFTAAIRSPTTALYAFGVMLPLALVALVPAASLAGYPVSIWFFVVVYNVVLPVMLIAASVWLLVRRPVAFPPPDVKRSHPDVPDRTWPPFVYGALAGVCGAAVAIIVGSRHLAPLAGIGLGVGFTLVGYFRPIKEVREYVKDVEEHLVDALYIVGRQVSDNEAVESAIDHAGHRVPGETGDVFDDAAGIQKRLKTTVEEAFLGQYGALKDIPSVRTEGTAALLAIAADEGQPAGKSIVSMADHLEELREVERRTKRKLAMVTGTLTNTASFFGPLVGGATVGLASGMVGSGADVVEGGSALPTDQLGIVIGVYIITLAVILTTLSMALRHGLDRSVIGYRVGRALIFAVPIYLIATVAVGVIAGTDAPV</sequence>
<feature type="transmembrane region" description="Helical" evidence="1">
    <location>
        <begin position="318"/>
        <end position="336"/>
    </location>
</feature>
<gene>
    <name evidence="2" type="ORF">EGD98_07325</name>
</gene>
<feature type="transmembrane region" description="Helical" evidence="1">
    <location>
        <begin position="550"/>
        <end position="569"/>
    </location>
</feature>
<keyword evidence="1" id="KW-1133">Transmembrane helix</keyword>
<keyword evidence="1" id="KW-0812">Transmembrane</keyword>
<dbReference type="EMBL" id="RKLQ01000001">
    <property type="protein sequence ID" value="MBX0303481.1"/>
    <property type="molecule type" value="Genomic_DNA"/>
</dbReference>
<organism evidence="2 3">
    <name type="scientific">Haloarcula salinisoli</name>
    <dbReference type="NCBI Taxonomy" id="2487746"/>
    <lineage>
        <taxon>Archaea</taxon>
        <taxon>Methanobacteriati</taxon>
        <taxon>Methanobacteriota</taxon>
        <taxon>Stenosarchaea group</taxon>
        <taxon>Halobacteria</taxon>
        <taxon>Halobacteriales</taxon>
        <taxon>Haloarculaceae</taxon>
        <taxon>Haloarcula</taxon>
    </lineage>
</organism>
<feature type="transmembrane region" description="Helical" evidence="1">
    <location>
        <begin position="246"/>
        <end position="270"/>
    </location>
</feature>